<dbReference type="InterPro" id="IPR003439">
    <property type="entry name" value="ABC_transporter-like_ATP-bd"/>
</dbReference>
<feature type="transmembrane region" description="Helical" evidence="8">
    <location>
        <begin position="491"/>
        <end position="511"/>
    </location>
</feature>
<protein>
    <recommendedName>
        <fullName evidence="9">ABC transporter domain-containing protein</fullName>
    </recommendedName>
</protein>
<dbReference type="STRING" id="948595.L2GQR8"/>
<accession>L2GQR8</accession>
<dbReference type="InterPro" id="IPR027417">
    <property type="entry name" value="P-loop_NTPase"/>
</dbReference>
<feature type="transmembrane region" description="Helical" evidence="8">
    <location>
        <begin position="523"/>
        <end position="543"/>
    </location>
</feature>
<dbReference type="AlphaFoldDB" id="L2GQR8"/>
<keyword evidence="6 8" id="KW-1133">Transmembrane helix</keyword>
<evidence type="ECO:0000256" key="7">
    <source>
        <dbReference type="ARBA" id="ARBA00023136"/>
    </source>
</evidence>
<dbReference type="RefSeq" id="XP_008075556.1">
    <property type="nucleotide sequence ID" value="XM_008077365.1"/>
</dbReference>
<evidence type="ECO:0000313" key="11">
    <source>
        <dbReference type="Proteomes" id="UP000011081"/>
    </source>
</evidence>
<dbReference type="Pfam" id="PF00005">
    <property type="entry name" value="ABC_tran"/>
    <property type="match status" value="1"/>
</dbReference>
<evidence type="ECO:0000256" key="1">
    <source>
        <dbReference type="ARBA" id="ARBA00004141"/>
    </source>
</evidence>
<evidence type="ECO:0000256" key="6">
    <source>
        <dbReference type="ARBA" id="ARBA00022989"/>
    </source>
</evidence>
<evidence type="ECO:0000256" key="4">
    <source>
        <dbReference type="ARBA" id="ARBA00022741"/>
    </source>
</evidence>
<comment type="subcellular location">
    <subcellularLocation>
        <location evidence="1">Membrane</location>
        <topology evidence="1">Multi-pass membrane protein</topology>
    </subcellularLocation>
</comment>
<keyword evidence="2" id="KW-0813">Transport</keyword>
<dbReference type="HOGENOM" id="CLU_020421_1_0_1"/>
<dbReference type="GO" id="GO:0016887">
    <property type="term" value="F:ATP hydrolysis activity"/>
    <property type="evidence" value="ECO:0007669"/>
    <property type="project" value="InterPro"/>
</dbReference>
<name>L2GQR8_VAVCU</name>
<evidence type="ECO:0000313" key="10">
    <source>
        <dbReference type="EMBL" id="ELA45959.1"/>
    </source>
</evidence>
<feature type="transmembrane region" description="Helical" evidence="8">
    <location>
        <begin position="588"/>
        <end position="614"/>
    </location>
</feature>
<dbReference type="InParanoid" id="L2GQR8"/>
<evidence type="ECO:0000256" key="8">
    <source>
        <dbReference type="SAM" id="Phobius"/>
    </source>
</evidence>
<evidence type="ECO:0000256" key="3">
    <source>
        <dbReference type="ARBA" id="ARBA00022692"/>
    </source>
</evidence>
<dbReference type="EMBL" id="GL877477">
    <property type="protein sequence ID" value="ELA45959.1"/>
    <property type="molecule type" value="Genomic_DNA"/>
</dbReference>
<feature type="domain" description="ABC transporter" evidence="9">
    <location>
        <begin position="10"/>
        <end position="244"/>
    </location>
</feature>
<keyword evidence="7 8" id="KW-0472">Membrane</keyword>
<dbReference type="GO" id="GO:0005524">
    <property type="term" value="F:ATP binding"/>
    <property type="evidence" value="ECO:0007669"/>
    <property type="project" value="UniProtKB-KW"/>
</dbReference>
<dbReference type="SUPFAM" id="SSF52540">
    <property type="entry name" value="P-loop containing nucleoside triphosphate hydrolases"/>
    <property type="match status" value="1"/>
</dbReference>
<evidence type="ECO:0000256" key="2">
    <source>
        <dbReference type="ARBA" id="ARBA00022448"/>
    </source>
</evidence>
<feature type="transmembrane region" description="Helical" evidence="8">
    <location>
        <begin position="327"/>
        <end position="348"/>
    </location>
</feature>
<dbReference type="GeneID" id="19880410"/>
<evidence type="ECO:0000259" key="9">
    <source>
        <dbReference type="PROSITE" id="PS50893"/>
    </source>
</evidence>
<keyword evidence="5" id="KW-0067">ATP-binding</keyword>
<dbReference type="PROSITE" id="PS50893">
    <property type="entry name" value="ABC_TRANSPORTER_2"/>
    <property type="match status" value="1"/>
</dbReference>
<keyword evidence="11" id="KW-1185">Reference proteome</keyword>
<reference evidence="11" key="1">
    <citation type="submission" date="2011-03" db="EMBL/GenBank/DDBJ databases">
        <title>The genome sequence of Vavraia culicis strain floridensis.</title>
        <authorList>
            <consortium name="The Broad Institute Genome Sequencing Platform"/>
            <person name="Cuomo C."/>
            <person name="Becnel J."/>
            <person name="Sanscrainte N."/>
            <person name="Young S.K."/>
            <person name="Zeng Q."/>
            <person name="Gargeya S."/>
            <person name="Fitzgerald M."/>
            <person name="Haas B."/>
            <person name="Abouelleil A."/>
            <person name="Alvarado L."/>
            <person name="Arachchi H.M."/>
            <person name="Berlin A."/>
            <person name="Chapman S.B."/>
            <person name="Gearin G."/>
            <person name="Goldberg J."/>
            <person name="Griggs A."/>
            <person name="Gujja S."/>
            <person name="Hansen M."/>
            <person name="Heiman D."/>
            <person name="Howarth C."/>
            <person name="Larimer J."/>
            <person name="Lui A."/>
            <person name="MacDonald P.J.P."/>
            <person name="McCowen C."/>
            <person name="Montmayeur A."/>
            <person name="Murphy C."/>
            <person name="Neiman D."/>
            <person name="Pearson M."/>
            <person name="Priest M."/>
            <person name="Roberts A."/>
            <person name="Saif S."/>
            <person name="Shea T."/>
            <person name="Sisk P."/>
            <person name="Stolte C."/>
            <person name="Sykes S."/>
            <person name="Wortman J."/>
            <person name="Nusbaum C."/>
            <person name="Birren B."/>
        </authorList>
    </citation>
    <scope>NUCLEOTIDE SEQUENCE [LARGE SCALE GENOMIC DNA]</scope>
    <source>
        <strain evidence="11">floridensis</strain>
    </source>
</reference>
<dbReference type="VEuPathDB" id="MicrosporidiaDB:VCUG_02549"/>
<dbReference type="GO" id="GO:0042626">
    <property type="term" value="F:ATPase-coupled transmembrane transporter activity"/>
    <property type="evidence" value="ECO:0007669"/>
    <property type="project" value="TreeGrafter"/>
</dbReference>
<dbReference type="PANTHER" id="PTHR48041:SF91">
    <property type="entry name" value="ABC TRANSPORTER G FAMILY MEMBER 28"/>
    <property type="match status" value="1"/>
</dbReference>
<sequence length="627" mass="71194">MNLEWRNIDISVLNHNKRYKQKRIKLVSDACGRAEKGLLAIMGPSGSGKTTLIKALAGRLAKGSSSTGIVTLDGVERDVATWVDIVGYVDQDDAIYEQLTARQTVTYAAKFRLKDRLINISEKVESLFKKLAITHVLDCQMCNLSGGERKRVMIAVELVTDPKIIFLDEPTSGLDNNTTVKIIKLLKELSKEGRTILFTIHQPDDITAAEFDEILLLSQGRSVYMGKMVDCEQHLISQGFEKHPRETFSNFAMKVLNVEPGVYHETEESGKLDMLVEEVKQRFNFSADQKSVKKSNDGYVNFTPSLYHTMVLFSRRCKLDLFSKKNIISTLIVVLMIGSNFVIMKYLINGLQKRKNDMINELGNRYSEDKYAKLVDCAINNGAITISSGLISFQMSLIPIMTGMAFNSEYKMVKREIAVNTYSVVSYYFSVLILEYLRCLPFFTIFMAGSKIILGSALSLTMILTYFLMFSTVIVAYLFYGSVLQGTKRVILIYGLFIVFNTDSLCHAVAFMRKKKSISKMFIITYLLNLCPNYVLGACPAIHSLTKLVRDYSDLYDLNGKKIIDRWIISNCEEHLKILKSLLINYEIPVICNYLLCVLLIALYMLLCIMMLSFHLRAGYRIKLNER</sequence>
<gene>
    <name evidence="10" type="ORF">VCUG_02549</name>
</gene>
<keyword evidence="4" id="KW-0547">Nucleotide-binding</keyword>
<dbReference type="Proteomes" id="UP000011081">
    <property type="component" value="Unassembled WGS sequence"/>
</dbReference>
<proteinExistence type="predicted"/>
<dbReference type="GO" id="GO:0016020">
    <property type="term" value="C:membrane"/>
    <property type="evidence" value="ECO:0007669"/>
    <property type="project" value="UniProtKB-SubCell"/>
</dbReference>
<organism evidence="10 11">
    <name type="scientific">Vavraia culicis (isolate floridensis)</name>
    <name type="common">Microsporidian parasite</name>
    <dbReference type="NCBI Taxonomy" id="948595"/>
    <lineage>
        <taxon>Eukaryota</taxon>
        <taxon>Fungi</taxon>
        <taxon>Fungi incertae sedis</taxon>
        <taxon>Microsporidia</taxon>
        <taxon>Pleistophoridae</taxon>
        <taxon>Vavraia</taxon>
    </lineage>
</organism>
<dbReference type="PANTHER" id="PTHR48041">
    <property type="entry name" value="ABC TRANSPORTER G FAMILY MEMBER 28"/>
    <property type="match status" value="1"/>
</dbReference>
<dbReference type="InterPro" id="IPR003593">
    <property type="entry name" value="AAA+_ATPase"/>
</dbReference>
<evidence type="ECO:0000256" key="5">
    <source>
        <dbReference type="ARBA" id="ARBA00022840"/>
    </source>
</evidence>
<dbReference type="OMA" id="IYVENIF"/>
<dbReference type="InterPro" id="IPR050352">
    <property type="entry name" value="ABCG_transporters"/>
</dbReference>
<dbReference type="Gene3D" id="3.40.50.300">
    <property type="entry name" value="P-loop containing nucleotide triphosphate hydrolases"/>
    <property type="match status" value="1"/>
</dbReference>
<feature type="transmembrane region" description="Helical" evidence="8">
    <location>
        <begin position="458"/>
        <end position="479"/>
    </location>
</feature>
<dbReference type="InterPro" id="IPR017871">
    <property type="entry name" value="ABC_transporter-like_CS"/>
</dbReference>
<dbReference type="PROSITE" id="PS00211">
    <property type="entry name" value="ABC_TRANSPORTER_1"/>
    <property type="match status" value="1"/>
</dbReference>
<keyword evidence="3 8" id="KW-0812">Transmembrane</keyword>
<feature type="transmembrane region" description="Helical" evidence="8">
    <location>
        <begin position="426"/>
        <end position="446"/>
    </location>
</feature>
<dbReference type="OrthoDB" id="2141921at2759"/>
<dbReference type="SMART" id="SM00382">
    <property type="entry name" value="AAA"/>
    <property type="match status" value="1"/>
</dbReference>